<dbReference type="Proteomes" id="UP001548590">
    <property type="component" value="Unassembled WGS sequence"/>
</dbReference>
<dbReference type="InterPro" id="IPR050879">
    <property type="entry name" value="Acyltransferase_3"/>
</dbReference>
<dbReference type="Pfam" id="PF01757">
    <property type="entry name" value="Acyl_transf_3"/>
    <property type="match status" value="1"/>
</dbReference>
<feature type="transmembrane region" description="Helical" evidence="1">
    <location>
        <begin position="311"/>
        <end position="332"/>
    </location>
</feature>
<feature type="transmembrane region" description="Helical" evidence="1">
    <location>
        <begin position="191"/>
        <end position="211"/>
    </location>
</feature>
<dbReference type="PANTHER" id="PTHR23028">
    <property type="entry name" value="ACETYLTRANSFERASE"/>
    <property type="match status" value="1"/>
</dbReference>
<dbReference type="EMBL" id="JBEWLZ010000003">
    <property type="protein sequence ID" value="MET1489512.1"/>
    <property type="molecule type" value="Genomic_DNA"/>
</dbReference>
<protein>
    <submittedName>
        <fullName evidence="3">Acyltransferase</fullName>
        <ecNumber evidence="3">2.3.-.-</ecNumber>
    </submittedName>
</protein>
<keyword evidence="1" id="KW-0812">Transmembrane</keyword>
<evidence type="ECO:0000313" key="4">
    <source>
        <dbReference type="Proteomes" id="UP001548590"/>
    </source>
</evidence>
<feature type="transmembrane region" description="Helical" evidence="1">
    <location>
        <begin position="218"/>
        <end position="238"/>
    </location>
</feature>
<feature type="transmembrane region" description="Helical" evidence="1">
    <location>
        <begin position="166"/>
        <end position="185"/>
    </location>
</feature>
<keyword evidence="3" id="KW-0012">Acyltransferase</keyword>
<reference evidence="3 4" key="1">
    <citation type="submission" date="2024-07" db="EMBL/GenBank/DDBJ databases">
        <title>Uliginosibacterium paludis KCTC:42655.</title>
        <authorList>
            <person name="Kim M.K."/>
        </authorList>
    </citation>
    <scope>NUCLEOTIDE SEQUENCE [LARGE SCALE GENOMIC DNA]</scope>
    <source>
        <strain evidence="3 4">KCTC 42655</strain>
    </source>
</reference>
<keyword evidence="4" id="KW-1185">Reference proteome</keyword>
<sequence>MSGSPSSARLEGLQQLRFFAALLVLIHHVLEELHASPLVQLPYALTTVGACGVDIFFVISGYVMWHSTRGFAEGVSPLGFLRRRFFRIYPIYWFCLGLLLLIWASGIGYRSLQLSPVLLFSSLSLIPGIDRDSSLIVGVAWTLVYEMYFYAVCTMALCLRPVRLRPLFILLLLGGLPVLAGLAGWHSGESWYADPIVLEFCFGLGLGALHAPAGRKAWHAPVLIAACFMMVAACLWWPDAKTAGLSDSVRWLAWGVPAALIVAVSTGRPFAGGRTGRWLTGMGDASYTLYLSHGFVMIVLARLLKGALAESMTAVVVAGVLAVIGACVLGRLMHVHVERRLTDYLKH</sequence>
<keyword evidence="1" id="KW-0472">Membrane</keyword>
<feature type="transmembrane region" description="Helical" evidence="1">
    <location>
        <begin position="135"/>
        <end position="159"/>
    </location>
</feature>
<feature type="transmembrane region" description="Helical" evidence="1">
    <location>
        <begin position="287"/>
        <end position="305"/>
    </location>
</feature>
<gene>
    <name evidence="3" type="ORF">ABVT11_06705</name>
</gene>
<dbReference type="RefSeq" id="WP_345925347.1">
    <property type="nucleotide sequence ID" value="NZ_JBDIVF010000002.1"/>
</dbReference>
<feature type="domain" description="Acyltransferase 3" evidence="2">
    <location>
        <begin position="12"/>
        <end position="330"/>
    </location>
</feature>
<name>A0ABV2CPV1_9RHOO</name>
<comment type="caution">
    <text evidence="3">The sequence shown here is derived from an EMBL/GenBank/DDBJ whole genome shotgun (WGS) entry which is preliminary data.</text>
</comment>
<proteinExistence type="predicted"/>
<evidence type="ECO:0000256" key="1">
    <source>
        <dbReference type="SAM" id="Phobius"/>
    </source>
</evidence>
<dbReference type="EC" id="2.3.-.-" evidence="3"/>
<feature type="transmembrane region" description="Helical" evidence="1">
    <location>
        <begin position="250"/>
        <end position="267"/>
    </location>
</feature>
<dbReference type="GO" id="GO:0016746">
    <property type="term" value="F:acyltransferase activity"/>
    <property type="evidence" value="ECO:0007669"/>
    <property type="project" value="UniProtKB-KW"/>
</dbReference>
<feature type="transmembrane region" description="Helical" evidence="1">
    <location>
        <begin position="85"/>
        <end position="104"/>
    </location>
</feature>
<keyword evidence="3" id="KW-0808">Transferase</keyword>
<keyword evidence="1" id="KW-1133">Transmembrane helix</keyword>
<evidence type="ECO:0000313" key="3">
    <source>
        <dbReference type="EMBL" id="MET1489512.1"/>
    </source>
</evidence>
<feature type="transmembrane region" description="Helical" evidence="1">
    <location>
        <begin position="42"/>
        <end position="65"/>
    </location>
</feature>
<dbReference type="PANTHER" id="PTHR23028:SF131">
    <property type="entry name" value="BLR2367 PROTEIN"/>
    <property type="match status" value="1"/>
</dbReference>
<organism evidence="3 4">
    <name type="scientific">Uliginosibacterium paludis</name>
    <dbReference type="NCBI Taxonomy" id="1615952"/>
    <lineage>
        <taxon>Bacteria</taxon>
        <taxon>Pseudomonadati</taxon>
        <taxon>Pseudomonadota</taxon>
        <taxon>Betaproteobacteria</taxon>
        <taxon>Rhodocyclales</taxon>
        <taxon>Zoogloeaceae</taxon>
        <taxon>Uliginosibacterium</taxon>
    </lineage>
</organism>
<dbReference type="InterPro" id="IPR002656">
    <property type="entry name" value="Acyl_transf_3_dom"/>
</dbReference>
<evidence type="ECO:0000259" key="2">
    <source>
        <dbReference type="Pfam" id="PF01757"/>
    </source>
</evidence>
<accession>A0ABV2CPV1</accession>